<feature type="domain" description="PRC-barrel" evidence="1">
    <location>
        <begin position="94"/>
        <end position="150"/>
    </location>
</feature>
<sequence length="168" mass="18118">MFIEAKKIIGLPIAAVDVESKIGEITQLLIEPENGSLLGFLIKSGGFFSAQKVLSAVDIREWDPNGLVTESIENLVDPNEIVRIKEVLDKNIILIGMSAKTESGKRLGVVEDLLIDTDTNSVAKYYLKDLLGKSRVLTSDKVSRIDKAIIFTDDVSEVSGGAVGAQTA</sequence>
<evidence type="ECO:0000313" key="3">
    <source>
        <dbReference type="Proteomes" id="UP000034498"/>
    </source>
</evidence>
<organism evidence="2 3">
    <name type="scientific">Berkelbacteria bacterium GW2011_GWB1_38_5</name>
    <dbReference type="NCBI Taxonomy" id="1618336"/>
    <lineage>
        <taxon>Bacteria</taxon>
        <taxon>Candidatus Berkelbacteria</taxon>
    </lineage>
</organism>
<accession>A0A0G0K1T5</accession>
<gene>
    <name evidence="2" type="ORF">US94_C0029G0008</name>
</gene>
<dbReference type="InterPro" id="IPR011033">
    <property type="entry name" value="PRC_barrel-like_sf"/>
</dbReference>
<dbReference type="STRING" id="1618336.US94_C0029G0008"/>
<name>A0A0G0K1T5_9BACT</name>
<dbReference type="Proteomes" id="UP000034498">
    <property type="component" value="Unassembled WGS sequence"/>
</dbReference>
<evidence type="ECO:0000313" key="2">
    <source>
        <dbReference type="EMBL" id="KKQ73663.1"/>
    </source>
</evidence>
<proteinExistence type="predicted"/>
<dbReference type="Pfam" id="PF05239">
    <property type="entry name" value="PRC"/>
    <property type="match status" value="2"/>
</dbReference>
<comment type="caution">
    <text evidence="2">The sequence shown here is derived from an EMBL/GenBank/DDBJ whole genome shotgun (WGS) entry which is preliminary data.</text>
</comment>
<feature type="domain" description="PRC-barrel" evidence="1">
    <location>
        <begin position="3"/>
        <end position="54"/>
    </location>
</feature>
<dbReference type="EMBL" id="LBUX01000029">
    <property type="protein sequence ID" value="KKQ73663.1"/>
    <property type="molecule type" value="Genomic_DNA"/>
</dbReference>
<evidence type="ECO:0000259" key="1">
    <source>
        <dbReference type="Pfam" id="PF05239"/>
    </source>
</evidence>
<dbReference type="SUPFAM" id="SSF50346">
    <property type="entry name" value="PRC-barrel domain"/>
    <property type="match status" value="2"/>
</dbReference>
<protein>
    <submittedName>
        <fullName evidence="2">PRC-barrel domain protein</fullName>
    </submittedName>
</protein>
<dbReference type="InterPro" id="IPR027275">
    <property type="entry name" value="PRC-brl_dom"/>
</dbReference>
<dbReference type="AlphaFoldDB" id="A0A0G0K1T5"/>
<reference evidence="2 3" key="1">
    <citation type="journal article" date="2015" name="Nature">
        <title>rRNA introns, odd ribosomes, and small enigmatic genomes across a large radiation of phyla.</title>
        <authorList>
            <person name="Brown C.T."/>
            <person name="Hug L.A."/>
            <person name="Thomas B.C."/>
            <person name="Sharon I."/>
            <person name="Castelle C.J."/>
            <person name="Singh A."/>
            <person name="Wilkins M.J."/>
            <person name="Williams K.H."/>
            <person name="Banfield J.F."/>
        </authorList>
    </citation>
    <scope>NUCLEOTIDE SEQUENCE [LARGE SCALE GENOMIC DNA]</scope>
</reference>
<dbReference type="Gene3D" id="2.30.30.240">
    <property type="entry name" value="PRC-barrel domain"/>
    <property type="match status" value="2"/>
</dbReference>